<evidence type="ECO:0000313" key="1">
    <source>
        <dbReference type="EMBL" id="KKM82314.1"/>
    </source>
</evidence>
<dbReference type="GO" id="GO:0006281">
    <property type="term" value="P:DNA repair"/>
    <property type="evidence" value="ECO:0007669"/>
    <property type="project" value="InterPro"/>
</dbReference>
<comment type="caution">
    <text evidence="1">The sequence shown here is derived from an EMBL/GenBank/DDBJ whole genome shotgun (WGS) entry which is preliminary data.</text>
</comment>
<accession>A0A0F9KJN8</accession>
<sequence>MINIFVAGVPQPKGSTTHFRGRITSANPQLKDWEDSIRSNLFANRCAMILGPVTVDLGFWLPQPPSRMPRPRSKDPLKRHPIPDVKPDVDKLVRACLDAFTNTVIQDDARVVLIAAYKTYVGQGESPGVRIKIHPYPTLEVR</sequence>
<gene>
    <name evidence="1" type="ORF">LCGC14_1320890</name>
</gene>
<dbReference type="GO" id="GO:0006310">
    <property type="term" value="P:DNA recombination"/>
    <property type="evidence" value="ECO:0007669"/>
    <property type="project" value="InterPro"/>
</dbReference>
<dbReference type="Pfam" id="PF05866">
    <property type="entry name" value="RusA"/>
    <property type="match status" value="1"/>
</dbReference>
<dbReference type="EMBL" id="LAZR01007883">
    <property type="protein sequence ID" value="KKM82314.1"/>
    <property type="molecule type" value="Genomic_DNA"/>
</dbReference>
<dbReference type="SUPFAM" id="SSF103084">
    <property type="entry name" value="Holliday junction resolvase RusA"/>
    <property type="match status" value="1"/>
</dbReference>
<dbReference type="GO" id="GO:0000287">
    <property type="term" value="F:magnesium ion binding"/>
    <property type="evidence" value="ECO:0007669"/>
    <property type="project" value="InterPro"/>
</dbReference>
<dbReference type="InterPro" id="IPR008822">
    <property type="entry name" value="Endonuclease_RusA-like"/>
</dbReference>
<dbReference type="Gene3D" id="3.30.1330.70">
    <property type="entry name" value="Holliday junction resolvase RusA"/>
    <property type="match status" value="1"/>
</dbReference>
<protein>
    <submittedName>
        <fullName evidence="1">Uncharacterized protein</fullName>
    </submittedName>
</protein>
<proteinExistence type="predicted"/>
<dbReference type="AlphaFoldDB" id="A0A0F9KJN8"/>
<name>A0A0F9KJN8_9ZZZZ</name>
<organism evidence="1">
    <name type="scientific">marine sediment metagenome</name>
    <dbReference type="NCBI Taxonomy" id="412755"/>
    <lineage>
        <taxon>unclassified sequences</taxon>
        <taxon>metagenomes</taxon>
        <taxon>ecological metagenomes</taxon>
    </lineage>
</organism>
<reference evidence="1" key="1">
    <citation type="journal article" date="2015" name="Nature">
        <title>Complex archaea that bridge the gap between prokaryotes and eukaryotes.</title>
        <authorList>
            <person name="Spang A."/>
            <person name="Saw J.H."/>
            <person name="Jorgensen S.L."/>
            <person name="Zaremba-Niedzwiedzka K."/>
            <person name="Martijn J."/>
            <person name="Lind A.E."/>
            <person name="van Eijk R."/>
            <person name="Schleper C."/>
            <person name="Guy L."/>
            <person name="Ettema T.J."/>
        </authorList>
    </citation>
    <scope>NUCLEOTIDE SEQUENCE</scope>
</reference>
<dbReference type="InterPro" id="IPR036614">
    <property type="entry name" value="RusA-like_sf"/>
</dbReference>